<dbReference type="PROSITE" id="PS50600">
    <property type="entry name" value="ULP_PROTEASE"/>
    <property type="match status" value="1"/>
</dbReference>
<proteinExistence type="inferred from homology"/>
<dbReference type="VEuPathDB" id="FungiDB:SCHCODRAFT_02709628"/>
<dbReference type="GeneID" id="9595687"/>
<feature type="compositionally biased region" description="Polar residues" evidence="5">
    <location>
        <begin position="520"/>
        <end position="539"/>
    </location>
</feature>
<feature type="compositionally biased region" description="Basic and acidic residues" evidence="5">
    <location>
        <begin position="506"/>
        <end position="516"/>
    </location>
</feature>
<feature type="compositionally biased region" description="Basic and acidic residues" evidence="5">
    <location>
        <begin position="641"/>
        <end position="657"/>
    </location>
</feature>
<protein>
    <recommendedName>
        <fullName evidence="6">Ubiquitin-like protease family profile domain-containing protein</fullName>
    </recommendedName>
</protein>
<dbReference type="PANTHER" id="PTHR12606:SF141">
    <property type="entry name" value="GH15225P-RELATED"/>
    <property type="match status" value="1"/>
</dbReference>
<feature type="domain" description="Ubiquitin-like protease family profile" evidence="6">
    <location>
        <begin position="246"/>
        <end position="413"/>
    </location>
</feature>
<evidence type="ECO:0000313" key="7">
    <source>
        <dbReference type="EMBL" id="EFJ01010.1"/>
    </source>
</evidence>
<feature type="compositionally biased region" description="Acidic residues" evidence="5">
    <location>
        <begin position="547"/>
        <end position="569"/>
    </location>
</feature>
<dbReference type="EMBL" id="GL377303">
    <property type="protein sequence ID" value="EFJ01010.1"/>
    <property type="molecule type" value="Genomic_DNA"/>
</dbReference>
<dbReference type="eggNOG" id="KOG0778">
    <property type="taxonomic scope" value="Eukaryota"/>
</dbReference>
<keyword evidence="3" id="KW-0378">Hydrolase</keyword>
<keyword evidence="4" id="KW-0788">Thiol protease</keyword>
<dbReference type="OrthoDB" id="3071474at2759"/>
<keyword evidence="8" id="KW-1185">Reference proteome</keyword>
<dbReference type="PANTHER" id="PTHR12606">
    <property type="entry name" value="SENTRIN/SUMO-SPECIFIC PROTEASE"/>
    <property type="match status" value="1"/>
</dbReference>
<dbReference type="Gene3D" id="3.40.395.10">
    <property type="entry name" value="Adenoviral Proteinase, Chain A"/>
    <property type="match status" value="1"/>
</dbReference>
<feature type="region of interest" description="Disordered" evidence="5">
    <location>
        <begin position="1"/>
        <end position="43"/>
    </location>
</feature>
<dbReference type="Proteomes" id="UP000007431">
    <property type="component" value="Unassembled WGS sequence"/>
</dbReference>
<feature type="region of interest" description="Disordered" evidence="5">
    <location>
        <begin position="499"/>
        <end position="585"/>
    </location>
</feature>
<evidence type="ECO:0000313" key="8">
    <source>
        <dbReference type="Proteomes" id="UP000007431"/>
    </source>
</evidence>
<evidence type="ECO:0000256" key="1">
    <source>
        <dbReference type="ARBA" id="ARBA00005234"/>
    </source>
</evidence>
<dbReference type="InParanoid" id="D8PWB6"/>
<dbReference type="GO" id="GO:0006508">
    <property type="term" value="P:proteolysis"/>
    <property type="evidence" value="ECO:0007669"/>
    <property type="project" value="UniProtKB-KW"/>
</dbReference>
<keyword evidence="2" id="KW-0645">Protease</keyword>
<evidence type="ECO:0000256" key="2">
    <source>
        <dbReference type="ARBA" id="ARBA00022670"/>
    </source>
</evidence>
<feature type="region of interest" description="Disordered" evidence="5">
    <location>
        <begin position="612"/>
        <end position="667"/>
    </location>
</feature>
<dbReference type="SUPFAM" id="SSF54001">
    <property type="entry name" value="Cysteine proteinases"/>
    <property type="match status" value="1"/>
</dbReference>
<feature type="compositionally biased region" description="Basic residues" evidence="5">
    <location>
        <begin position="658"/>
        <end position="667"/>
    </location>
</feature>
<feature type="compositionally biased region" description="Basic residues" evidence="5">
    <location>
        <begin position="445"/>
        <end position="462"/>
    </location>
</feature>
<evidence type="ECO:0000256" key="3">
    <source>
        <dbReference type="ARBA" id="ARBA00022801"/>
    </source>
</evidence>
<sequence>MSNPDPEAAQYQAAPPIENMGTPVDLGSTLSQEDETPAPKDCKGKAKAKEAVVAGSVLGSVGKGTCQLFGHPVSKEVTVLYKSWQDLFCTWVREGSLEALLQGHVIDKKRLSLRANAIERDLYASDYPRWQAGYNCMKMLHQCTRSDPVLSAGDEFLKLLLHERAPPDCVSAAFQASNNIRDTVQAARTHYQHLHLKFIEWGSDMELPRRQIAIIKSASFTSIRVLKRPIAAKSPSTSAPLPASYFTLNREHILRLASNQWLNDEIINFFIELFMHNPQSHHNVVVALMSQQGTKLAARFGGLKLIDASNVKDLKLLLIPLHVHGNHWCLFVMDFVNRHGTVYDSLLTNAQENRVLFQRMRDCMQAVWELKKLPVDKDWWRTKWQWFADPPDVPRQNNAIDCGIYCMSFMVHLHKWGKINHKDIPVPLRIPLHKEGIAALARPSGRPKPKKASKKCKRKRASSKMPLVLIDEDTEEDAAGTADLVDALNTAGGTGKCQGNMWRSGIRRERRDRTDGDGNVTMSSQLQIENQWPRTRGSNSDSSFGSLDDEGDDSDDCDEDRIIDDEGVNQEDQPLGANPITLKPPSELGAMLAEAEAEAQTHTPNKLASGELNFMVTPPQSPSPSQIAGQQFEDDWEDEKEPMQERSGDSPKDESSKKRTKGPWRKSHVSVQVSVLRRLGMHLTEAVRYYAKVYNRTVNSVWRQMMLEVPYGRKANLANLHRQRYRIVHPKHPEEDYIKKVTGILDQAKDKLRRKIRADLVRLGKDIVNVPAGVQINACQRQLQEAVLTANTSIVLKTYLELSTILQSCKVKGKAEGCSSYYYHSLNVYE</sequence>
<evidence type="ECO:0000256" key="4">
    <source>
        <dbReference type="ARBA" id="ARBA00022807"/>
    </source>
</evidence>
<name>D8PWB6_SCHCM</name>
<dbReference type="Pfam" id="PF02902">
    <property type="entry name" value="Peptidase_C48"/>
    <property type="match status" value="1"/>
</dbReference>
<comment type="similarity">
    <text evidence="1">Belongs to the peptidase C48 family.</text>
</comment>
<dbReference type="InterPro" id="IPR003653">
    <property type="entry name" value="Peptidase_C48_C"/>
</dbReference>
<evidence type="ECO:0000259" key="6">
    <source>
        <dbReference type="PROSITE" id="PS50600"/>
    </source>
</evidence>
<evidence type="ECO:0000256" key="5">
    <source>
        <dbReference type="SAM" id="MobiDB-lite"/>
    </source>
</evidence>
<dbReference type="STRING" id="578458.D8PWB6"/>
<dbReference type="HOGENOM" id="CLU_341679_0_0_1"/>
<feature type="region of interest" description="Disordered" evidence="5">
    <location>
        <begin position="442"/>
        <end position="462"/>
    </location>
</feature>
<dbReference type="GO" id="GO:0016926">
    <property type="term" value="P:protein desumoylation"/>
    <property type="evidence" value="ECO:0007669"/>
    <property type="project" value="TreeGrafter"/>
</dbReference>
<organism evidence="8">
    <name type="scientific">Schizophyllum commune (strain H4-8 / FGSC 9210)</name>
    <name type="common">Split gill fungus</name>
    <dbReference type="NCBI Taxonomy" id="578458"/>
    <lineage>
        <taxon>Eukaryota</taxon>
        <taxon>Fungi</taxon>
        <taxon>Dikarya</taxon>
        <taxon>Basidiomycota</taxon>
        <taxon>Agaricomycotina</taxon>
        <taxon>Agaricomycetes</taxon>
        <taxon>Agaricomycetidae</taxon>
        <taxon>Agaricales</taxon>
        <taxon>Schizophyllaceae</taxon>
        <taxon>Schizophyllum</taxon>
    </lineage>
</organism>
<dbReference type="AlphaFoldDB" id="D8PWB6"/>
<gene>
    <name evidence="7" type="ORF">SCHCODRAFT_232480</name>
</gene>
<dbReference type="RefSeq" id="XP_003035912.1">
    <property type="nucleotide sequence ID" value="XM_003035866.1"/>
</dbReference>
<dbReference type="GO" id="GO:0005634">
    <property type="term" value="C:nucleus"/>
    <property type="evidence" value="ECO:0007669"/>
    <property type="project" value="TreeGrafter"/>
</dbReference>
<dbReference type="GO" id="GO:0016929">
    <property type="term" value="F:deSUMOylase activity"/>
    <property type="evidence" value="ECO:0007669"/>
    <property type="project" value="TreeGrafter"/>
</dbReference>
<reference evidence="7 8" key="1">
    <citation type="journal article" date="2010" name="Nat. Biotechnol.">
        <title>Genome sequence of the model mushroom Schizophyllum commune.</title>
        <authorList>
            <person name="Ohm R.A."/>
            <person name="de Jong J.F."/>
            <person name="Lugones L.G."/>
            <person name="Aerts A."/>
            <person name="Kothe E."/>
            <person name="Stajich J.E."/>
            <person name="de Vries R.P."/>
            <person name="Record E."/>
            <person name="Levasseur A."/>
            <person name="Baker S.E."/>
            <person name="Bartholomew K.A."/>
            <person name="Coutinho P.M."/>
            <person name="Erdmann S."/>
            <person name="Fowler T.J."/>
            <person name="Gathman A.C."/>
            <person name="Lombard V."/>
            <person name="Henrissat B."/>
            <person name="Knabe N."/>
            <person name="Kuees U."/>
            <person name="Lilly W.W."/>
            <person name="Lindquist E."/>
            <person name="Lucas S."/>
            <person name="Magnuson J.K."/>
            <person name="Piumi F."/>
            <person name="Raudaskoski M."/>
            <person name="Salamov A."/>
            <person name="Schmutz J."/>
            <person name="Schwarze F.W.M.R."/>
            <person name="vanKuyk P.A."/>
            <person name="Horton J.S."/>
            <person name="Grigoriev I.V."/>
            <person name="Woesten H.A.B."/>
        </authorList>
    </citation>
    <scope>NUCLEOTIDE SEQUENCE [LARGE SCALE GENOMIC DNA]</scope>
    <source>
        <strain evidence="8">H4-8 / FGSC 9210</strain>
    </source>
</reference>
<accession>D8PWB6</accession>
<dbReference type="KEGG" id="scm:SCHCO_02709628"/>
<dbReference type="InterPro" id="IPR038765">
    <property type="entry name" value="Papain-like_cys_pep_sf"/>
</dbReference>